<accession>A0ABD0KFV5</accession>
<proteinExistence type="predicted"/>
<reference evidence="1 2" key="1">
    <citation type="journal article" date="2023" name="Sci. Data">
        <title>Genome assembly of the Korean intertidal mud-creeper Batillaria attramentaria.</title>
        <authorList>
            <person name="Patra A.K."/>
            <person name="Ho P.T."/>
            <person name="Jun S."/>
            <person name="Lee S.J."/>
            <person name="Kim Y."/>
            <person name="Won Y.J."/>
        </authorList>
    </citation>
    <scope>NUCLEOTIDE SEQUENCE [LARGE SCALE GENOMIC DNA]</scope>
    <source>
        <strain evidence="1">Wonlab-2016</strain>
    </source>
</reference>
<dbReference type="AlphaFoldDB" id="A0ABD0KFV5"/>
<protein>
    <submittedName>
        <fullName evidence="1">Uncharacterized protein</fullName>
    </submittedName>
</protein>
<comment type="caution">
    <text evidence="1">The sequence shown here is derived from an EMBL/GenBank/DDBJ whole genome shotgun (WGS) entry which is preliminary data.</text>
</comment>
<dbReference type="EMBL" id="JACVVK020000186">
    <property type="protein sequence ID" value="KAK7485941.1"/>
    <property type="molecule type" value="Genomic_DNA"/>
</dbReference>
<name>A0ABD0KFV5_9CAEN</name>
<evidence type="ECO:0000313" key="1">
    <source>
        <dbReference type="EMBL" id="KAK7485941.1"/>
    </source>
</evidence>
<evidence type="ECO:0000313" key="2">
    <source>
        <dbReference type="Proteomes" id="UP001519460"/>
    </source>
</evidence>
<sequence length="84" mass="9420">MDHSSVKSELVGGGGGRGFPVSITVLADQSTVTENDRESLNRIRPGIEDMYCELLWDTPSHRVQSCRNWEDPGKQLETSDLWTK</sequence>
<gene>
    <name evidence="1" type="ORF">BaRGS_00022807</name>
</gene>
<organism evidence="1 2">
    <name type="scientific">Batillaria attramentaria</name>
    <dbReference type="NCBI Taxonomy" id="370345"/>
    <lineage>
        <taxon>Eukaryota</taxon>
        <taxon>Metazoa</taxon>
        <taxon>Spiralia</taxon>
        <taxon>Lophotrochozoa</taxon>
        <taxon>Mollusca</taxon>
        <taxon>Gastropoda</taxon>
        <taxon>Caenogastropoda</taxon>
        <taxon>Sorbeoconcha</taxon>
        <taxon>Cerithioidea</taxon>
        <taxon>Batillariidae</taxon>
        <taxon>Batillaria</taxon>
    </lineage>
</organism>
<keyword evidence="2" id="KW-1185">Reference proteome</keyword>
<dbReference type="Proteomes" id="UP001519460">
    <property type="component" value="Unassembled WGS sequence"/>
</dbReference>